<dbReference type="Proteomes" id="UP000801492">
    <property type="component" value="Unassembled WGS sequence"/>
</dbReference>
<sequence length="157" mass="17952">MASYEALRVMAEWTLHVLFLPLPKTVESDRSRIICFRCGSVDATRISLINVIKVSLMIVDILMNEDDNYVIAGQDAFEDIKDALRQSIPRSVLSNEYGGEGGSLKEITTYWKEKVGSYKEWFLKDKEFRSNELLRSEYSCTSDEFGIDGSFRTLTLD</sequence>
<dbReference type="SUPFAM" id="SSF52087">
    <property type="entry name" value="CRAL/TRIO domain"/>
    <property type="match status" value="1"/>
</dbReference>
<evidence type="ECO:0000313" key="1">
    <source>
        <dbReference type="EMBL" id="KAF2906064.1"/>
    </source>
</evidence>
<dbReference type="GO" id="GO:0016020">
    <property type="term" value="C:membrane"/>
    <property type="evidence" value="ECO:0007669"/>
    <property type="project" value="TreeGrafter"/>
</dbReference>
<dbReference type="InterPro" id="IPR036865">
    <property type="entry name" value="CRAL-TRIO_dom_sf"/>
</dbReference>
<dbReference type="PANTHER" id="PTHR10174:SF216">
    <property type="entry name" value="CRAL-TRIO DOMAIN-CONTAINING PROTEIN-RELATED"/>
    <property type="match status" value="1"/>
</dbReference>
<gene>
    <name evidence="1" type="ORF">ILUMI_00108</name>
</gene>
<organism evidence="1 2">
    <name type="scientific">Ignelater luminosus</name>
    <name type="common">Cucubano</name>
    <name type="synonym">Pyrophorus luminosus</name>
    <dbReference type="NCBI Taxonomy" id="2038154"/>
    <lineage>
        <taxon>Eukaryota</taxon>
        <taxon>Metazoa</taxon>
        <taxon>Ecdysozoa</taxon>
        <taxon>Arthropoda</taxon>
        <taxon>Hexapoda</taxon>
        <taxon>Insecta</taxon>
        <taxon>Pterygota</taxon>
        <taxon>Neoptera</taxon>
        <taxon>Endopterygota</taxon>
        <taxon>Coleoptera</taxon>
        <taxon>Polyphaga</taxon>
        <taxon>Elateriformia</taxon>
        <taxon>Elateroidea</taxon>
        <taxon>Elateridae</taxon>
        <taxon>Agrypninae</taxon>
        <taxon>Pyrophorini</taxon>
        <taxon>Ignelater</taxon>
    </lineage>
</organism>
<dbReference type="OrthoDB" id="8169913at2759"/>
<reference evidence="1" key="1">
    <citation type="submission" date="2019-08" db="EMBL/GenBank/DDBJ databases">
        <title>The genome of the North American firefly Photinus pyralis.</title>
        <authorList>
            <consortium name="Photinus pyralis genome working group"/>
            <person name="Fallon T.R."/>
            <person name="Sander Lower S.E."/>
            <person name="Weng J.-K."/>
        </authorList>
    </citation>
    <scope>NUCLEOTIDE SEQUENCE</scope>
    <source>
        <strain evidence="1">TRF0915ILg1</strain>
        <tissue evidence="1">Whole body</tissue>
    </source>
</reference>
<comment type="caution">
    <text evidence="1">The sequence shown here is derived from an EMBL/GenBank/DDBJ whole genome shotgun (WGS) entry which is preliminary data.</text>
</comment>
<accession>A0A8K0DL47</accession>
<evidence type="ECO:0000313" key="2">
    <source>
        <dbReference type="Proteomes" id="UP000801492"/>
    </source>
</evidence>
<dbReference type="Gene3D" id="1.20.5.1200">
    <property type="entry name" value="Alpha-tocopherol transfer"/>
    <property type="match status" value="1"/>
</dbReference>
<keyword evidence="2" id="KW-1185">Reference proteome</keyword>
<dbReference type="GO" id="GO:1902936">
    <property type="term" value="F:phosphatidylinositol bisphosphate binding"/>
    <property type="evidence" value="ECO:0007669"/>
    <property type="project" value="TreeGrafter"/>
</dbReference>
<name>A0A8K0DL47_IGNLU</name>
<dbReference type="AlphaFoldDB" id="A0A8K0DL47"/>
<dbReference type="PANTHER" id="PTHR10174">
    <property type="entry name" value="ALPHA-TOCOPHEROL TRANSFER PROTEIN-RELATED"/>
    <property type="match status" value="1"/>
</dbReference>
<protein>
    <submittedName>
        <fullName evidence="1">Uncharacterized protein</fullName>
    </submittedName>
</protein>
<dbReference type="EMBL" id="VTPC01000028">
    <property type="protein sequence ID" value="KAF2906064.1"/>
    <property type="molecule type" value="Genomic_DNA"/>
</dbReference>
<proteinExistence type="predicted"/>